<gene>
    <name evidence="1" type="ORF">M9H77_28355</name>
</gene>
<dbReference type="EMBL" id="CM044706">
    <property type="protein sequence ID" value="KAI5659562.1"/>
    <property type="molecule type" value="Genomic_DNA"/>
</dbReference>
<comment type="caution">
    <text evidence="1">The sequence shown here is derived from an EMBL/GenBank/DDBJ whole genome shotgun (WGS) entry which is preliminary data.</text>
</comment>
<sequence length="313" mass="35876">MYVRYAFDPNNKMFSGASLDWFERRIGPYVPTSKQLGIYVDSGRLSCSCTGDGKRRVFAIGNYVNQRLLALVHDWLASVLRLIPMDGTFDQLAPLDRMKHHRGYAASVDLKSATDRWPLLLLFKVMCALFDRSFASAVVNATLATNIFTVGFVKKKPSFVSFVAAEQVYPGVKFTDYAILGDDLVIFDRAVAEKYMELFKTELQVGISVSKNIVLPPNEVFPYEGMRDFNEYSLYRSWMDQYLIYLKWYCQVVLDPCVTIDQITSDPPIYIRTWYMPEVDLSTFRYGIMFRVIDVVGCLLNSGIKFFPLNQTP</sequence>
<reference evidence="2" key="1">
    <citation type="journal article" date="2023" name="Nat. Plants">
        <title>Single-cell RNA sequencing provides a high-resolution roadmap for understanding the multicellular compartmentation of specialized metabolism.</title>
        <authorList>
            <person name="Sun S."/>
            <person name="Shen X."/>
            <person name="Li Y."/>
            <person name="Li Y."/>
            <person name="Wang S."/>
            <person name="Li R."/>
            <person name="Zhang H."/>
            <person name="Shen G."/>
            <person name="Guo B."/>
            <person name="Wei J."/>
            <person name="Xu J."/>
            <person name="St-Pierre B."/>
            <person name="Chen S."/>
            <person name="Sun C."/>
        </authorList>
    </citation>
    <scope>NUCLEOTIDE SEQUENCE [LARGE SCALE GENOMIC DNA]</scope>
</reference>
<dbReference type="Proteomes" id="UP001060085">
    <property type="component" value="Linkage Group LG06"/>
</dbReference>
<organism evidence="1 2">
    <name type="scientific">Catharanthus roseus</name>
    <name type="common">Madagascar periwinkle</name>
    <name type="synonym">Vinca rosea</name>
    <dbReference type="NCBI Taxonomy" id="4058"/>
    <lineage>
        <taxon>Eukaryota</taxon>
        <taxon>Viridiplantae</taxon>
        <taxon>Streptophyta</taxon>
        <taxon>Embryophyta</taxon>
        <taxon>Tracheophyta</taxon>
        <taxon>Spermatophyta</taxon>
        <taxon>Magnoliopsida</taxon>
        <taxon>eudicotyledons</taxon>
        <taxon>Gunneridae</taxon>
        <taxon>Pentapetalae</taxon>
        <taxon>asterids</taxon>
        <taxon>lamiids</taxon>
        <taxon>Gentianales</taxon>
        <taxon>Apocynaceae</taxon>
        <taxon>Rauvolfioideae</taxon>
        <taxon>Vinceae</taxon>
        <taxon>Catharanthinae</taxon>
        <taxon>Catharanthus</taxon>
    </lineage>
</organism>
<evidence type="ECO:0000313" key="2">
    <source>
        <dbReference type="Proteomes" id="UP001060085"/>
    </source>
</evidence>
<keyword evidence="2" id="KW-1185">Reference proteome</keyword>
<evidence type="ECO:0000313" key="1">
    <source>
        <dbReference type="EMBL" id="KAI5659562.1"/>
    </source>
</evidence>
<accession>A0ACC0AF35</accession>
<name>A0ACC0AF35_CATRO</name>
<proteinExistence type="predicted"/>
<protein>
    <submittedName>
        <fullName evidence="1">Uncharacterized protein</fullName>
    </submittedName>
</protein>